<dbReference type="RefSeq" id="WP_312552152.1">
    <property type="nucleotide sequence ID" value="NZ_JBHRVV010000001.1"/>
</dbReference>
<keyword evidence="4" id="KW-1185">Reference proteome</keyword>
<feature type="chain" id="PRO_5045926855" description="Lipoprotein" evidence="2">
    <location>
        <begin position="21"/>
        <end position="80"/>
    </location>
</feature>
<name>A0ABV7PL32_9BURK</name>
<accession>A0ABV7PL32</accession>
<evidence type="ECO:0000313" key="4">
    <source>
        <dbReference type="Proteomes" id="UP001595665"/>
    </source>
</evidence>
<dbReference type="EMBL" id="JBHRVV010000001">
    <property type="protein sequence ID" value="MFC3459345.1"/>
    <property type="molecule type" value="Genomic_DNA"/>
</dbReference>
<comment type="caution">
    <text evidence="3">The sequence shown here is derived from an EMBL/GenBank/DDBJ whole genome shotgun (WGS) entry which is preliminary data.</text>
</comment>
<gene>
    <name evidence="3" type="ORF">ACFOPH_13990</name>
</gene>
<dbReference type="Proteomes" id="UP001595665">
    <property type="component" value="Unassembled WGS sequence"/>
</dbReference>
<proteinExistence type="predicted"/>
<feature type="signal peptide" evidence="2">
    <location>
        <begin position="1"/>
        <end position="20"/>
    </location>
</feature>
<feature type="region of interest" description="Disordered" evidence="1">
    <location>
        <begin position="43"/>
        <end position="80"/>
    </location>
</feature>
<evidence type="ECO:0000256" key="1">
    <source>
        <dbReference type="SAM" id="MobiDB-lite"/>
    </source>
</evidence>
<feature type="compositionally biased region" description="Low complexity" evidence="1">
    <location>
        <begin position="51"/>
        <end position="61"/>
    </location>
</feature>
<evidence type="ECO:0000313" key="3">
    <source>
        <dbReference type="EMBL" id="MFC3459345.1"/>
    </source>
</evidence>
<evidence type="ECO:0000256" key="2">
    <source>
        <dbReference type="SAM" id="SignalP"/>
    </source>
</evidence>
<dbReference type="PROSITE" id="PS51257">
    <property type="entry name" value="PROKAR_LIPOPROTEIN"/>
    <property type="match status" value="1"/>
</dbReference>
<keyword evidence="2" id="KW-0732">Signal</keyword>
<evidence type="ECO:0008006" key="5">
    <source>
        <dbReference type="Google" id="ProtNLM"/>
    </source>
</evidence>
<organism evidence="3 4">
    <name type="scientific">Massilia haematophila</name>
    <dbReference type="NCBI Taxonomy" id="457923"/>
    <lineage>
        <taxon>Bacteria</taxon>
        <taxon>Pseudomonadati</taxon>
        <taxon>Pseudomonadota</taxon>
        <taxon>Betaproteobacteria</taxon>
        <taxon>Burkholderiales</taxon>
        <taxon>Oxalobacteraceae</taxon>
        <taxon>Telluria group</taxon>
        <taxon>Massilia</taxon>
    </lineage>
</organism>
<protein>
    <recommendedName>
        <fullName evidence="5">Lipoprotein</fullName>
    </recommendedName>
</protein>
<reference evidence="4" key="1">
    <citation type="journal article" date="2019" name="Int. J. Syst. Evol. Microbiol.">
        <title>The Global Catalogue of Microorganisms (GCM) 10K type strain sequencing project: providing services to taxonomists for standard genome sequencing and annotation.</title>
        <authorList>
            <consortium name="The Broad Institute Genomics Platform"/>
            <consortium name="The Broad Institute Genome Sequencing Center for Infectious Disease"/>
            <person name="Wu L."/>
            <person name="Ma J."/>
        </authorList>
    </citation>
    <scope>NUCLEOTIDE SEQUENCE [LARGE SCALE GENOMIC DNA]</scope>
    <source>
        <strain evidence="4">CCM 7480</strain>
    </source>
</reference>
<sequence>MNKFCLLAAVMVTIAGCANTGTDASATGTKERVADAYRPTGTLIPRKKSESNSVNTSEVNKQALENDRMTSPVNIPTGGR</sequence>